<protein>
    <recommendedName>
        <fullName evidence="4">YtkA-like domain-containing protein</fullName>
    </recommendedName>
</protein>
<accession>A0A0N9X9D9</accession>
<name>A0A0N9X9D9_MYCFO</name>
<organism evidence="2 3">
    <name type="scientific">Mycolicibacterium fortuitum</name>
    <name type="common">Mycobacterium fortuitum</name>
    <dbReference type="NCBI Taxonomy" id="1766"/>
    <lineage>
        <taxon>Bacteria</taxon>
        <taxon>Bacillati</taxon>
        <taxon>Actinomycetota</taxon>
        <taxon>Actinomycetes</taxon>
        <taxon>Mycobacteriales</taxon>
        <taxon>Mycobacteriaceae</taxon>
        <taxon>Mycolicibacterium</taxon>
    </lineage>
</organism>
<dbReference type="KEGG" id="mft:XA26_12140"/>
<sequence length="135" mass="14336">MKRLQWVAIIVIAAAVGGGMLWLLWPQPRAPIVAEATAGPYLVRLKDQPPKVGVSPLTVEVLGSAGETPTPDSVRFEPRMPQIGLSAPAVVATPIGEDDYRGVVDLSTPGRWDIAVRVGAGAQSYDAILRVTAER</sequence>
<dbReference type="EMBL" id="CP011269">
    <property type="protein sequence ID" value="ALI25067.1"/>
    <property type="molecule type" value="Genomic_DNA"/>
</dbReference>
<evidence type="ECO:0000313" key="2">
    <source>
        <dbReference type="EMBL" id="ALI25067.1"/>
    </source>
</evidence>
<gene>
    <name evidence="2" type="ORF">XA26_12140</name>
</gene>
<keyword evidence="1" id="KW-0812">Transmembrane</keyword>
<feature type="transmembrane region" description="Helical" evidence="1">
    <location>
        <begin position="6"/>
        <end position="25"/>
    </location>
</feature>
<keyword evidence="3" id="KW-1185">Reference proteome</keyword>
<reference evidence="2 3" key="1">
    <citation type="journal article" date="2015" name="MBio">
        <title>Enzymatic Degradation of Phenazines Can Generate Energy and Protect Sensitive Organisms from Toxicity.</title>
        <authorList>
            <person name="Costa K.C."/>
            <person name="Bergkessel M."/>
            <person name="Saunders S."/>
            <person name="Korlach J."/>
            <person name="Newman D.K."/>
        </authorList>
    </citation>
    <scope>NUCLEOTIDE SEQUENCE [LARGE SCALE GENOMIC DNA]</scope>
    <source>
        <strain evidence="2 3">CT6</strain>
    </source>
</reference>
<evidence type="ECO:0000313" key="3">
    <source>
        <dbReference type="Proteomes" id="UP000057134"/>
    </source>
</evidence>
<dbReference type="STRING" id="1766.XA26_12140"/>
<dbReference type="Proteomes" id="UP000057134">
    <property type="component" value="Chromosome"/>
</dbReference>
<keyword evidence="1" id="KW-1133">Transmembrane helix</keyword>
<evidence type="ECO:0008006" key="4">
    <source>
        <dbReference type="Google" id="ProtNLM"/>
    </source>
</evidence>
<evidence type="ECO:0000256" key="1">
    <source>
        <dbReference type="SAM" id="Phobius"/>
    </source>
</evidence>
<dbReference type="AlphaFoldDB" id="A0A0N9X9D9"/>
<keyword evidence="1" id="KW-0472">Membrane</keyword>
<dbReference type="PATRIC" id="fig|1766.6.peg.1200"/>
<dbReference type="RefSeq" id="WP_054601319.1">
    <property type="nucleotide sequence ID" value="NZ_CP011269.1"/>
</dbReference>
<proteinExistence type="predicted"/>